<comment type="caution">
    <text evidence="1">The sequence shown here is derived from an EMBL/GenBank/DDBJ whole genome shotgun (WGS) entry which is preliminary data.</text>
</comment>
<evidence type="ECO:0000313" key="1">
    <source>
        <dbReference type="EMBL" id="KAG5843402.1"/>
    </source>
</evidence>
<gene>
    <name evidence="1" type="ORF">ANANG_G00150570</name>
</gene>
<evidence type="ECO:0000313" key="2">
    <source>
        <dbReference type="Proteomes" id="UP001044222"/>
    </source>
</evidence>
<name>A0A9D3RY15_ANGAN</name>
<sequence length="98" mass="10581">GLWLPLGSIYRPDTGESRRRGSVATSCLTEGFGSTGHFVQRTQPLSKSTFRLGPTSCWVFFCLPPLSPALLLSIPPGLQPVASRPAAPGPHRQSRRLP</sequence>
<keyword evidence="2" id="KW-1185">Reference proteome</keyword>
<accession>A0A9D3RY15</accession>
<feature type="non-terminal residue" evidence="1">
    <location>
        <position position="1"/>
    </location>
</feature>
<proteinExistence type="predicted"/>
<protein>
    <submittedName>
        <fullName evidence="1">Uncharacterized protein</fullName>
    </submittedName>
</protein>
<dbReference type="EMBL" id="JAFIRN010000008">
    <property type="protein sequence ID" value="KAG5843402.1"/>
    <property type="molecule type" value="Genomic_DNA"/>
</dbReference>
<organism evidence="1 2">
    <name type="scientific">Anguilla anguilla</name>
    <name type="common">European freshwater eel</name>
    <name type="synonym">Muraena anguilla</name>
    <dbReference type="NCBI Taxonomy" id="7936"/>
    <lineage>
        <taxon>Eukaryota</taxon>
        <taxon>Metazoa</taxon>
        <taxon>Chordata</taxon>
        <taxon>Craniata</taxon>
        <taxon>Vertebrata</taxon>
        <taxon>Euteleostomi</taxon>
        <taxon>Actinopterygii</taxon>
        <taxon>Neopterygii</taxon>
        <taxon>Teleostei</taxon>
        <taxon>Anguilliformes</taxon>
        <taxon>Anguillidae</taxon>
        <taxon>Anguilla</taxon>
    </lineage>
</organism>
<reference evidence="1" key="1">
    <citation type="submission" date="2021-01" db="EMBL/GenBank/DDBJ databases">
        <title>A chromosome-scale assembly of European eel, Anguilla anguilla.</title>
        <authorList>
            <person name="Henkel C."/>
            <person name="Jong-Raadsen S.A."/>
            <person name="Dufour S."/>
            <person name="Weltzien F.-A."/>
            <person name="Palstra A.P."/>
            <person name="Pelster B."/>
            <person name="Spaink H.P."/>
            <person name="Van Den Thillart G.E."/>
            <person name="Jansen H."/>
            <person name="Zahm M."/>
            <person name="Klopp C."/>
            <person name="Cedric C."/>
            <person name="Louis A."/>
            <person name="Berthelot C."/>
            <person name="Parey E."/>
            <person name="Roest Crollius H."/>
            <person name="Montfort J."/>
            <person name="Robinson-Rechavi M."/>
            <person name="Bucao C."/>
            <person name="Bouchez O."/>
            <person name="Gislard M."/>
            <person name="Lluch J."/>
            <person name="Milhes M."/>
            <person name="Lampietro C."/>
            <person name="Lopez Roques C."/>
            <person name="Donnadieu C."/>
            <person name="Braasch I."/>
            <person name="Desvignes T."/>
            <person name="Postlethwait J."/>
            <person name="Bobe J."/>
            <person name="Guiguen Y."/>
            <person name="Dirks R."/>
        </authorList>
    </citation>
    <scope>NUCLEOTIDE SEQUENCE</scope>
    <source>
        <strain evidence="1">Tag_6206</strain>
        <tissue evidence="1">Liver</tissue>
    </source>
</reference>
<dbReference type="Proteomes" id="UP001044222">
    <property type="component" value="Chromosome 8"/>
</dbReference>
<dbReference type="AlphaFoldDB" id="A0A9D3RY15"/>